<evidence type="ECO:0000313" key="1">
    <source>
        <dbReference type="EMBL" id="TZE80898.1"/>
    </source>
</evidence>
<evidence type="ECO:0000313" key="2">
    <source>
        <dbReference type="Proteomes" id="UP000322976"/>
    </source>
</evidence>
<dbReference type="Pfam" id="PF00300">
    <property type="entry name" value="His_Phos_1"/>
    <property type="match status" value="1"/>
</dbReference>
<dbReference type="CDD" id="cd07067">
    <property type="entry name" value="HP_PGM_like"/>
    <property type="match status" value="1"/>
</dbReference>
<dbReference type="Proteomes" id="UP000322976">
    <property type="component" value="Unassembled WGS sequence"/>
</dbReference>
<dbReference type="GO" id="GO:0016791">
    <property type="term" value="F:phosphatase activity"/>
    <property type="evidence" value="ECO:0007669"/>
    <property type="project" value="TreeGrafter"/>
</dbReference>
<proteinExistence type="predicted"/>
<keyword evidence="2" id="KW-1185">Reference proteome</keyword>
<dbReference type="InterPro" id="IPR013078">
    <property type="entry name" value="His_Pase_superF_clade-1"/>
</dbReference>
<dbReference type="PANTHER" id="PTHR48100">
    <property type="entry name" value="BROAD-SPECIFICITY PHOSPHATASE YOR283W-RELATED"/>
    <property type="match status" value="1"/>
</dbReference>
<dbReference type="AlphaFoldDB" id="A0A5D8QC46"/>
<comment type="caution">
    <text evidence="1">The sequence shown here is derived from an EMBL/GenBank/DDBJ whole genome shotgun (WGS) entry which is preliminary data.</text>
</comment>
<dbReference type="SMART" id="SM00855">
    <property type="entry name" value="PGAM"/>
    <property type="match status" value="1"/>
</dbReference>
<organism evidence="1 2">
    <name type="scientific">Calorimonas adulescens</name>
    <dbReference type="NCBI Taxonomy" id="2606906"/>
    <lineage>
        <taxon>Bacteria</taxon>
        <taxon>Bacillati</taxon>
        <taxon>Bacillota</taxon>
        <taxon>Clostridia</taxon>
        <taxon>Thermoanaerobacterales</taxon>
        <taxon>Thermoanaerobacteraceae</taxon>
        <taxon>Calorimonas</taxon>
    </lineage>
</organism>
<dbReference type="Gene3D" id="3.40.50.1240">
    <property type="entry name" value="Phosphoglycerate mutase-like"/>
    <property type="match status" value="1"/>
</dbReference>
<gene>
    <name evidence="1" type="ORF">FWJ32_11425</name>
</gene>
<reference evidence="1 2" key="1">
    <citation type="submission" date="2019-08" db="EMBL/GenBank/DDBJ databases">
        <title>Calorimonas adulescens gen. nov., sp. nov., an anaerobic thermophilic bacterium from Sakhalin hot spring.</title>
        <authorList>
            <person name="Khomyakova M.A."/>
            <person name="Merkel A.Y."/>
            <person name="Novikov A."/>
            <person name="Bonch-Osmolovskaya E.A."/>
            <person name="Slobodkin A.I."/>
        </authorList>
    </citation>
    <scope>NUCLEOTIDE SEQUENCE [LARGE SCALE GENOMIC DNA]</scope>
    <source>
        <strain evidence="1 2">A05MB</strain>
    </source>
</reference>
<dbReference type="InterPro" id="IPR029033">
    <property type="entry name" value="His_PPase_superfam"/>
</dbReference>
<dbReference type="EMBL" id="VTPS01000021">
    <property type="protein sequence ID" value="TZE80898.1"/>
    <property type="molecule type" value="Genomic_DNA"/>
</dbReference>
<dbReference type="InterPro" id="IPR050275">
    <property type="entry name" value="PGM_Phosphatase"/>
</dbReference>
<protein>
    <submittedName>
        <fullName evidence="1">Histidine phosphatase family protein</fullName>
    </submittedName>
</protein>
<dbReference type="SUPFAM" id="SSF53254">
    <property type="entry name" value="Phosphoglycerate mutase-like"/>
    <property type="match status" value="1"/>
</dbReference>
<sequence>MYNWLFSAWHEVCCTICSLHSGLIDVCKKYVVTPWRDQRGCAGSFPRDFRDSVPSDRRHNGGVVVRSIYLLRHPEIKGKGRYIGRTNAELSENGLKQAERIKAYFKDIKLDMVISSPLKRCRGVAEQIALQKDTRLIIEECLAEIDFGLWEALSYNEIEKEYREEWEEYMARPLLFTFPQGDNVVNYINKSAACFERYAGEFTGNILFVSHAGFIKSVISKIWYDDVRQFFNIDCSYASFYQLNGKNAPVYKPYPFY</sequence>
<accession>A0A5D8QC46</accession>
<name>A0A5D8QC46_9THEO</name>